<evidence type="ECO:0000313" key="9">
    <source>
        <dbReference type="Proteomes" id="UP000823928"/>
    </source>
</evidence>
<comment type="caution">
    <text evidence="8">The sequence shown here is derived from an EMBL/GenBank/DDBJ whole genome shotgun (WGS) entry which is preliminary data.</text>
</comment>
<keyword evidence="3" id="KW-0597">Phosphoprotein</keyword>
<dbReference type="InterPro" id="IPR036890">
    <property type="entry name" value="HATPase_C_sf"/>
</dbReference>
<evidence type="ECO:0000256" key="6">
    <source>
        <dbReference type="ARBA" id="ARBA00023012"/>
    </source>
</evidence>
<sequence>MKDYYRESLKKIKNFYTGKTDAKTAQTKIFETLYAIIPFENGKISFLNGNDTDTVYSVKKNEHCKFYIDEPLCVDNLQYGLITIGRNKRFSSSEITAFKTCASVISNIIKEIEMNSIVETQLNMLRQGIQRKSSEYKRAVEADRIKNKFIANVSHELRSPLNSIIGFTDLLYKQLPGKLNDKQLEYIDDIRIASLHLLNMVNEILDISKLESGTMKLNLSKFNLYINIQEVLNILEPLYLKKNLQITVETDKFTEITADYQKIQQILLNLVGNSIKFTPNGGNILIRVSNSKKYTTISVKDNGCGINPKFHKTIFNKFEQISQTSNSTGLGLTITRELVKLHNGKISLKSDEGLGAEFIIKIPVI</sequence>
<dbReference type="InterPro" id="IPR050736">
    <property type="entry name" value="Sensor_HK_Regulatory"/>
</dbReference>
<evidence type="ECO:0000256" key="4">
    <source>
        <dbReference type="ARBA" id="ARBA00022679"/>
    </source>
</evidence>
<evidence type="ECO:0000313" key="8">
    <source>
        <dbReference type="EMBL" id="HIS36181.1"/>
    </source>
</evidence>
<dbReference type="EC" id="2.7.13.3" evidence="2"/>
<dbReference type="FunFam" id="3.30.565.10:FF:000006">
    <property type="entry name" value="Sensor histidine kinase WalK"/>
    <property type="match status" value="1"/>
</dbReference>
<dbReference type="SMART" id="SM00388">
    <property type="entry name" value="HisKA"/>
    <property type="match status" value="1"/>
</dbReference>
<reference evidence="8" key="1">
    <citation type="submission" date="2020-10" db="EMBL/GenBank/DDBJ databases">
        <authorList>
            <person name="Gilroy R."/>
        </authorList>
    </citation>
    <scope>NUCLEOTIDE SEQUENCE</scope>
    <source>
        <strain evidence="8">6276</strain>
    </source>
</reference>
<dbReference type="Pfam" id="PF00512">
    <property type="entry name" value="HisKA"/>
    <property type="match status" value="1"/>
</dbReference>
<dbReference type="GO" id="GO:0000155">
    <property type="term" value="F:phosphorelay sensor kinase activity"/>
    <property type="evidence" value="ECO:0007669"/>
    <property type="project" value="InterPro"/>
</dbReference>
<keyword evidence="5 8" id="KW-0418">Kinase</keyword>
<name>A0A9D1EYS0_9BACT</name>
<dbReference type="InterPro" id="IPR036097">
    <property type="entry name" value="HisK_dim/P_sf"/>
</dbReference>
<keyword evidence="6" id="KW-0902">Two-component regulatory system</keyword>
<dbReference type="InterPro" id="IPR004358">
    <property type="entry name" value="Sig_transdc_His_kin-like_C"/>
</dbReference>
<dbReference type="SUPFAM" id="SSF55874">
    <property type="entry name" value="ATPase domain of HSP90 chaperone/DNA topoisomerase II/histidine kinase"/>
    <property type="match status" value="1"/>
</dbReference>
<evidence type="ECO:0000256" key="2">
    <source>
        <dbReference type="ARBA" id="ARBA00012438"/>
    </source>
</evidence>
<evidence type="ECO:0000256" key="5">
    <source>
        <dbReference type="ARBA" id="ARBA00022777"/>
    </source>
</evidence>
<organism evidence="8 9">
    <name type="scientific">Candidatus Scatousia excrementigallinarum</name>
    <dbReference type="NCBI Taxonomy" id="2840935"/>
    <lineage>
        <taxon>Bacteria</taxon>
        <taxon>Candidatus Scatousia</taxon>
    </lineage>
</organism>
<dbReference type="CDD" id="cd00082">
    <property type="entry name" value="HisKA"/>
    <property type="match status" value="1"/>
</dbReference>
<evidence type="ECO:0000259" key="7">
    <source>
        <dbReference type="PROSITE" id="PS50109"/>
    </source>
</evidence>
<evidence type="ECO:0000256" key="3">
    <source>
        <dbReference type="ARBA" id="ARBA00022553"/>
    </source>
</evidence>
<dbReference type="PANTHER" id="PTHR43711">
    <property type="entry name" value="TWO-COMPONENT HISTIDINE KINASE"/>
    <property type="match status" value="1"/>
</dbReference>
<dbReference type="EMBL" id="DVIU01000121">
    <property type="protein sequence ID" value="HIS36181.1"/>
    <property type="molecule type" value="Genomic_DNA"/>
</dbReference>
<dbReference type="SUPFAM" id="SSF47384">
    <property type="entry name" value="Homodimeric domain of signal transducing histidine kinase"/>
    <property type="match status" value="1"/>
</dbReference>
<comment type="catalytic activity">
    <reaction evidence="1">
        <text>ATP + protein L-histidine = ADP + protein N-phospho-L-histidine.</text>
        <dbReference type="EC" id="2.7.13.3"/>
    </reaction>
</comment>
<feature type="domain" description="Histidine kinase" evidence="7">
    <location>
        <begin position="152"/>
        <end position="365"/>
    </location>
</feature>
<dbReference type="AlphaFoldDB" id="A0A9D1EYS0"/>
<evidence type="ECO:0000256" key="1">
    <source>
        <dbReference type="ARBA" id="ARBA00000085"/>
    </source>
</evidence>
<dbReference type="PRINTS" id="PR00344">
    <property type="entry name" value="BCTRLSENSOR"/>
</dbReference>
<dbReference type="Gene3D" id="3.30.565.10">
    <property type="entry name" value="Histidine kinase-like ATPase, C-terminal domain"/>
    <property type="match status" value="1"/>
</dbReference>
<proteinExistence type="predicted"/>
<reference evidence="8" key="2">
    <citation type="journal article" date="2021" name="PeerJ">
        <title>Extensive microbial diversity within the chicken gut microbiome revealed by metagenomics and culture.</title>
        <authorList>
            <person name="Gilroy R."/>
            <person name="Ravi A."/>
            <person name="Getino M."/>
            <person name="Pursley I."/>
            <person name="Horton D.L."/>
            <person name="Alikhan N.F."/>
            <person name="Baker D."/>
            <person name="Gharbi K."/>
            <person name="Hall N."/>
            <person name="Watson M."/>
            <person name="Adriaenssens E.M."/>
            <person name="Foster-Nyarko E."/>
            <person name="Jarju S."/>
            <person name="Secka A."/>
            <person name="Antonio M."/>
            <person name="Oren A."/>
            <person name="Chaudhuri R.R."/>
            <person name="La Ragione R."/>
            <person name="Hildebrand F."/>
            <person name="Pallen M.J."/>
        </authorList>
    </citation>
    <scope>NUCLEOTIDE SEQUENCE</scope>
    <source>
        <strain evidence="8">6276</strain>
    </source>
</reference>
<dbReference type="InterPro" id="IPR003594">
    <property type="entry name" value="HATPase_dom"/>
</dbReference>
<dbReference type="PANTHER" id="PTHR43711:SF1">
    <property type="entry name" value="HISTIDINE KINASE 1"/>
    <property type="match status" value="1"/>
</dbReference>
<gene>
    <name evidence="8" type="ORF">IAC10_06075</name>
</gene>
<dbReference type="Pfam" id="PF02518">
    <property type="entry name" value="HATPase_c"/>
    <property type="match status" value="1"/>
</dbReference>
<dbReference type="Gene3D" id="1.10.287.130">
    <property type="match status" value="1"/>
</dbReference>
<dbReference type="PROSITE" id="PS50109">
    <property type="entry name" value="HIS_KIN"/>
    <property type="match status" value="1"/>
</dbReference>
<protein>
    <recommendedName>
        <fullName evidence="2">histidine kinase</fullName>
        <ecNumber evidence="2">2.7.13.3</ecNumber>
    </recommendedName>
</protein>
<dbReference type="SMART" id="SM00387">
    <property type="entry name" value="HATPase_c"/>
    <property type="match status" value="1"/>
</dbReference>
<dbReference type="InterPro" id="IPR005467">
    <property type="entry name" value="His_kinase_dom"/>
</dbReference>
<keyword evidence="4" id="KW-0808">Transferase</keyword>
<dbReference type="Proteomes" id="UP000823928">
    <property type="component" value="Unassembled WGS sequence"/>
</dbReference>
<dbReference type="InterPro" id="IPR003661">
    <property type="entry name" value="HisK_dim/P_dom"/>
</dbReference>
<accession>A0A9D1EYS0</accession>